<protein>
    <submittedName>
        <fullName evidence="1">(apollo) hypothetical protein</fullName>
    </submittedName>
</protein>
<dbReference type="AlphaFoldDB" id="A0A8S3X4J6"/>
<reference evidence="1" key="1">
    <citation type="submission" date="2021-04" db="EMBL/GenBank/DDBJ databases">
        <authorList>
            <person name="Tunstrom K."/>
        </authorList>
    </citation>
    <scope>NUCLEOTIDE SEQUENCE</scope>
</reference>
<keyword evidence="2" id="KW-1185">Reference proteome</keyword>
<gene>
    <name evidence="1" type="ORF">PAPOLLO_LOCUS13986</name>
</gene>
<dbReference type="OrthoDB" id="6779410at2759"/>
<evidence type="ECO:0000313" key="2">
    <source>
        <dbReference type="Proteomes" id="UP000691718"/>
    </source>
</evidence>
<accession>A0A8S3X4J6</accession>
<comment type="caution">
    <text evidence="1">The sequence shown here is derived from an EMBL/GenBank/DDBJ whole genome shotgun (WGS) entry which is preliminary data.</text>
</comment>
<sequence>MTALDIVAVEDWKSAYAPIIKPTTSWHIQFQKCKRFFLTCSKTNYVLRQGEQSYKIEINVKKPITKKNKSITMLTPVVIPANQLIPKKAKITDVSNLLKKHYGEQWRDIKTLEFYKTVEGRRFYEQADINEDIAEIPSDLCEDGFEDVNLIVMIS</sequence>
<organism evidence="1 2">
    <name type="scientific">Parnassius apollo</name>
    <name type="common">Apollo butterfly</name>
    <name type="synonym">Papilio apollo</name>
    <dbReference type="NCBI Taxonomy" id="110799"/>
    <lineage>
        <taxon>Eukaryota</taxon>
        <taxon>Metazoa</taxon>
        <taxon>Ecdysozoa</taxon>
        <taxon>Arthropoda</taxon>
        <taxon>Hexapoda</taxon>
        <taxon>Insecta</taxon>
        <taxon>Pterygota</taxon>
        <taxon>Neoptera</taxon>
        <taxon>Endopterygota</taxon>
        <taxon>Lepidoptera</taxon>
        <taxon>Glossata</taxon>
        <taxon>Ditrysia</taxon>
        <taxon>Papilionoidea</taxon>
        <taxon>Papilionidae</taxon>
        <taxon>Parnassiinae</taxon>
        <taxon>Parnassini</taxon>
        <taxon>Parnassius</taxon>
        <taxon>Parnassius</taxon>
    </lineage>
</organism>
<proteinExistence type="predicted"/>
<dbReference type="Proteomes" id="UP000691718">
    <property type="component" value="Unassembled WGS sequence"/>
</dbReference>
<evidence type="ECO:0000313" key="1">
    <source>
        <dbReference type="EMBL" id="CAG5001803.1"/>
    </source>
</evidence>
<name>A0A8S3X4J6_PARAO</name>
<dbReference type="EMBL" id="CAJQZP010000945">
    <property type="protein sequence ID" value="CAG5001803.1"/>
    <property type="molecule type" value="Genomic_DNA"/>
</dbReference>